<dbReference type="OrthoDB" id="9841855at2"/>
<comment type="caution">
    <text evidence="2">The sequence shown here is derived from an EMBL/GenBank/DDBJ whole genome shotgun (WGS) entry which is preliminary data.</text>
</comment>
<dbReference type="EMBL" id="JMIB01000018">
    <property type="protein sequence ID" value="KDM91766.1"/>
    <property type="molecule type" value="Genomic_DNA"/>
</dbReference>
<proteinExistence type="predicted"/>
<gene>
    <name evidence="2" type="ORF">EA58_09650</name>
</gene>
<feature type="transmembrane region" description="Helical" evidence="1">
    <location>
        <begin position="101"/>
        <end position="122"/>
    </location>
</feature>
<evidence type="ECO:0000313" key="2">
    <source>
        <dbReference type="EMBL" id="KDM91766.1"/>
    </source>
</evidence>
<keyword evidence="1" id="KW-0472">Membrane</keyword>
<protein>
    <submittedName>
        <fullName evidence="2">Uncharacterized protein</fullName>
    </submittedName>
</protein>
<name>A0A066RRP0_9GAMM</name>
<accession>A0A066RRP0</accession>
<evidence type="ECO:0000256" key="1">
    <source>
        <dbReference type="SAM" id="Phobius"/>
    </source>
</evidence>
<organism evidence="2 3">
    <name type="scientific">Photobacterium galatheae</name>
    <dbReference type="NCBI Taxonomy" id="1654360"/>
    <lineage>
        <taxon>Bacteria</taxon>
        <taxon>Pseudomonadati</taxon>
        <taxon>Pseudomonadota</taxon>
        <taxon>Gammaproteobacteria</taxon>
        <taxon>Vibrionales</taxon>
        <taxon>Vibrionaceae</taxon>
        <taxon>Photobacterium</taxon>
    </lineage>
</organism>
<keyword evidence="1" id="KW-1133">Transmembrane helix</keyword>
<feature type="transmembrane region" description="Helical" evidence="1">
    <location>
        <begin position="44"/>
        <end position="62"/>
    </location>
</feature>
<dbReference type="Proteomes" id="UP000027192">
    <property type="component" value="Unassembled WGS sequence"/>
</dbReference>
<keyword evidence="1" id="KW-0812">Transmembrane</keyword>
<evidence type="ECO:0000313" key="3">
    <source>
        <dbReference type="Proteomes" id="UP000027192"/>
    </source>
</evidence>
<dbReference type="AlphaFoldDB" id="A0A066RRP0"/>
<reference evidence="2 3" key="1">
    <citation type="submission" date="2014-04" db="EMBL/GenBank/DDBJ databases">
        <title>Draft genome sequence of Photobacterium halotolerans S2753: a solonamide, ngercheumicin and holomycin producer.</title>
        <authorList>
            <person name="Machado H.R."/>
            <person name="Gram L."/>
        </authorList>
    </citation>
    <scope>NUCLEOTIDE SEQUENCE [LARGE SCALE GENOMIC DNA]</scope>
    <source>
        <strain evidence="2 3">S2753</strain>
    </source>
</reference>
<keyword evidence="3" id="KW-1185">Reference proteome</keyword>
<sequence length="131" mass="14998">MQRTKAKVFFWALLVLTVLSIGMNLVMFDNTQLLLEESNSFVDAWGLASGVLMFLCLYAYAYHKVVFKSRVVLKFVFLNTAAVGVFSFVDSLWTDYELMSGMEVLVMILLYFAVYFPSLSILHKHQDDVTN</sequence>
<dbReference type="RefSeq" id="WP_036751666.1">
    <property type="nucleotide sequence ID" value="NZ_JAGSGC010000001.1"/>
</dbReference>
<feature type="transmembrane region" description="Helical" evidence="1">
    <location>
        <begin position="71"/>
        <end position="89"/>
    </location>
</feature>